<keyword evidence="3" id="KW-0012">Acyltransferase</keyword>
<dbReference type="Pfam" id="PF02458">
    <property type="entry name" value="Transferase"/>
    <property type="match status" value="1"/>
</dbReference>
<protein>
    <submittedName>
        <fullName evidence="5">Uncharacterized protein</fullName>
    </submittedName>
</protein>
<keyword evidence="2" id="KW-0808">Transferase</keyword>
<evidence type="ECO:0000256" key="1">
    <source>
        <dbReference type="ARBA" id="ARBA00009861"/>
    </source>
</evidence>
<dbReference type="Proteomes" id="UP000827721">
    <property type="component" value="Unassembled WGS sequence"/>
</dbReference>
<feature type="compositionally biased region" description="Low complexity" evidence="4">
    <location>
        <begin position="265"/>
        <end position="298"/>
    </location>
</feature>
<dbReference type="Gene3D" id="3.30.559.10">
    <property type="entry name" value="Chloramphenicol acetyltransferase-like domain"/>
    <property type="match status" value="2"/>
</dbReference>
<name>A0ABQ8HNI3_9ROSI</name>
<evidence type="ECO:0000256" key="4">
    <source>
        <dbReference type="SAM" id="MobiDB-lite"/>
    </source>
</evidence>
<dbReference type="EMBL" id="JAFEMO010000008">
    <property type="protein sequence ID" value="KAH7565910.1"/>
    <property type="molecule type" value="Genomic_DNA"/>
</dbReference>
<feature type="compositionally biased region" description="Low complexity" evidence="4">
    <location>
        <begin position="476"/>
        <end position="518"/>
    </location>
</feature>
<dbReference type="InterPro" id="IPR023213">
    <property type="entry name" value="CAT-like_dom_sf"/>
</dbReference>
<feature type="region of interest" description="Disordered" evidence="4">
    <location>
        <begin position="73"/>
        <end position="299"/>
    </location>
</feature>
<feature type="compositionally biased region" description="Low complexity" evidence="4">
    <location>
        <begin position="73"/>
        <end position="116"/>
    </location>
</feature>
<feature type="compositionally biased region" description="Low complexity" evidence="4">
    <location>
        <begin position="187"/>
        <end position="201"/>
    </location>
</feature>
<dbReference type="PANTHER" id="PTHR31623">
    <property type="entry name" value="F21J9.9"/>
    <property type="match status" value="1"/>
</dbReference>
<evidence type="ECO:0000313" key="5">
    <source>
        <dbReference type="EMBL" id="KAH7565910.1"/>
    </source>
</evidence>
<evidence type="ECO:0000313" key="6">
    <source>
        <dbReference type="Proteomes" id="UP000827721"/>
    </source>
</evidence>
<comment type="caution">
    <text evidence="5">The sequence shown here is derived from an EMBL/GenBank/DDBJ whole genome shotgun (WGS) entry which is preliminary data.</text>
</comment>
<organism evidence="5 6">
    <name type="scientific">Xanthoceras sorbifolium</name>
    <dbReference type="NCBI Taxonomy" id="99658"/>
    <lineage>
        <taxon>Eukaryota</taxon>
        <taxon>Viridiplantae</taxon>
        <taxon>Streptophyta</taxon>
        <taxon>Embryophyta</taxon>
        <taxon>Tracheophyta</taxon>
        <taxon>Spermatophyta</taxon>
        <taxon>Magnoliopsida</taxon>
        <taxon>eudicotyledons</taxon>
        <taxon>Gunneridae</taxon>
        <taxon>Pentapetalae</taxon>
        <taxon>rosids</taxon>
        <taxon>malvids</taxon>
        <taxon>Sapindales</taxon>
        <taxon>Sapindaceae</taxon>
        <taxon>Xanthoceroideae</taxon>
        <taxon>Xanthoceras</taxon>
    </lineage>
</organism>
<feature type="compositionally biased region" description="Low complexity" evidence="4">
    <location>
        <begin position="216"/>
        <end position="244"/>
    </location>
</feature>
<reference evidence="5 6" key="1">
    <citation type="submission" date="2021-02" db="EMBL/GenBank/DDBJ databases">
        <title>Plant Genome Project.</title>
        <authorList>
            <person name="Zhang R.-G."/>
        </authorList>
    </citation>
    <scope>NUCLEOTIDE SEQUENCE [LARGE SCALE GENOMIC DNA]</scope>
    <source>
        <tissue evidence="5">Leaves</tissue>
    </source>
</reference>
<gene>
    <name evidence="5" type="ORF">JRO89_XS08G0037500</name>
</gene>
<dbReference type="PANTHER" id="PTHR31623:SF28">
    <property type="entry name" value="BAHD ACYLTRANSFERASE"/>
    <property type="match status" value="1"/>
</dbReference>
<feature type="compositionally biased region" description="Low complexity" evidence="4">
    <location>
        <begin position="419"/>
        <end position="464"/>
    </location>
</feature>
<proteinExistence type="inferred from homology"/>
<accession>A0ABQ8HNI3</accession>
<comment type="similarity">
    <text evidence="1">Belongs to the plant acyltransferase family.</text>
</comment>
<feature type="compositionally biased region" description="Low complexity" evidence="4">
    <location>
        <begin position="142"/>
        <end position="163"/>
    </location>
</feature>
<feature type="compositionally biased region" description="Low complexity" evidence="4">
    <location>
        <begin position="392"/>
        <end position="408"/>
    </location>
</feature>
<sequence length="911" mass="97552">MAAQAAAQRLQRRQSRYECWAANVQRRRQPTCKGSQGTSAKAAKARAWCDELSHSGPGPVQFQPQRAAMAAKAAAQRAAKARALGTPRAAKAAPACSEAAQRAARQPQRAAKAAPACSEGSPACASSPGKARSREEPPCSEGSPRVGAAPRARGSPGGAQAPPCKAPPCTNSPSGSEGLAAKKPLDSSAPAARQPRAAGSPTCTEPACSEFSPPNVQRRQPSVQRRQPSVQRRQPRVQQIQPQRAAKAAPACSEGSPRVQRRQPPRAAKAAQRAARQPQRAAKAAQRAAKAAQAAAQRLQRRQSRYECWAANVQRRRQPTCKGSQGTSAKAAKARAWCDELSHSGPGPVQFQPQRAAMAAKAAAQRAAKAAKARALGTPRAAKAAPACSEAAQRAARQPQRAAKAAPACSEGSPACSEAAQRAARQPPRAAKAAPACSEGSPRVQRRQPGVQRRQPSVQRGSPSVQRRHPSVQRIQPQRAAKAAPRAAKAAQRAARQPSVQRGSPACSEAAPACSEGSPRVQRIQPQRAANSAQRAARQPQRAARQPQRAANSAPAYGGRVKDHFSVDCDDYGVSFVEAHATGNMSEALQNPEFHKLEQLMPYKPHEMLTTEFNLAVQVSYFGCGGVAICVCFRHVIADGTTAANFLKGWGKVACGGGVDAILKDVVIDFSSIFPPEEWSGLSTNINSEELLTSSTDSIVKKFVFDEAKIAALREKIGNRPSRFEAVFALIWNAVTASKTEGDEFIVSMPVSLRKKLNPPIPEQCMGNIYSVLRASWPLEETINYKGFVEKLGELLSLVNEDHVKKAFPNGWVVVRMENDVGRNTKSSRRRIFHISSCCGLPFYEADFGWGKPIWATVPQRHNCGDNIFVVLFDTCEGKGVEACVAMSKEEMAKFEQDSEVVAFASFNPTT</sequence>
<evidence type="ECO:0000256" key="3">
    <source>
        <dbReference type="ARBA" id="ARBA00023315"/>
    </source>
</evidence>
<evidence type="ECO:0000256" key="2">
    <source>
        <dbReference type="ARBA" id="ARBA00022679"/>
    </source>
</evidence>
<feature type="compositionally biased region" description="Low complexity" evidence="4">
    <location>
        <begin position="525"/>
        <end position="556"/>
    </location>
</feature>
<keyword evidence="6" id="KW-1185">Reference proteome</keyword>
<feature type="region of interest" description="Disordered" evidence="4">
    <location>
        <begin position="392"/>
        <end position="557"/>
    </location>
</feature>